<gene>
    <name evidence="2" type="ORF">MM415A02115_0017</name>
    <name evidence="1" type="ORF">MM415B00382_0015</name>
</gene>
<accession>A0A6M3J8P2</accession>
<proteinExistence type="predicted"/>
<organism evidence="1">
    <name type="scientific">viral metagenome</name>
    <dbReference type="NCBI Taxonomy" id="1070528"/>
    <lineage>
        <taxon>unclassified sequences</taxon>
        <taxon>metagenomes</taxon>
        <taxon>organismal metagenomes</taxon>
    </lineage>
</organism>
<name>A0A6M3J8P2_9ZZZZ</name>
<reference evidence="1" key="1">
    <citation type="submission" date="2020-03" db="EMBL/GenBank/DDBJ databases">
        <title>The deep terrestrial virosphere.</title>
        <authorList>
            <person name="Holmfeldt K."/>
            <person name="Nilsson E."/>
            <person name="Simone D."/>
            <person name="Lopez-Fernandez M."/>
            <person name="Wu X."/>
            <person name="de Brujin I."/>
            <person name="Lundin D."/>
            <person name="Andersson A."/>
            <person name="Bertilsson S."/>
            <person name="Dopson M."/>
        </authorList>
    </citation>
    <scope>NUCLEOTIDE SEQUENCE</scope>
    <source>
        <strain evidence="2">MM415A02115</strain>
        <strain evidence="1">MM415B00382</strain>
    </source>
</reference>
<evidence type="ECO:0000313" key="1">
    <source>
        <dbReference type="EMBL" id="QJA65625.1"/>
    </source>
</evidence>
<dbReference type="EMBL" id="MT141542">
    <property type="protein sequence ID" value="QJA65625.1"/>
    <property type="molecule type" value="Genomic_DNA"/>
</dbReference>
<dbReference type="AlphaFoldDB" id="A0A6M3J8P2"/>
<sequence>MADPVDLAAARTALERAFCQESLAKWAYDYGDELIAAIAQKDAALRRHGRHDDDCALIVAQEYRDAGAEVHGISGPLVCTCGLAAALALTRDEKGGA</sequence>
<protein>
    <submittedName>
        <fullName evidence="1">Uncharacterized protein</fullName>
    </submittedName>
</protein>
<dbReference type="EMBL" id="MT142070">
    <property type="protein sequence ID" value="QJA74048.1"/>
    <property type="molecule type" value="Genomic_DNA"/>
</dbReference>
<evidence type="ECO:0000313" key="2">
    <source>
        <dbReference type="EMBL" id="QJA74048.1"/>
    </source>
</evidence>